<accession>A0A2A5RL06</accession>
<dbReference type="STRING" id="1291764.GCA_001311235_01947"/>
<comment type="caution">
    <text evidence="1">The sequence shown here is derived from an EMBL/GenBank/DDBJ whole genome shotgun (WGS) entry which is preliminary data.</text>
</comment>
<dbReference type="EMBL" id="JXJU01000006">
    <property type="protein sequence ID" value="PCR99874.1"/>
    <property type="molecule type" value="Genomic_DNA"/>
</dbReference>
<proteinExistence type="predicted"/>
<organism evidence="1 2">
    <name type="scientific">Lactococcus fujiensis JCM 16395</name>
    <dbReference type="NCBI Taxonomy" id="1291764"/>
    <lineage>
        <taxon>Bacteria</taxon>
        <taxon>Bacillati</taxon>
        <taxon>Bacillota</taxon>
        <taxon>Bacilli</taxon>
        <taxon>Lactobacillales</taxon>
        <taxon>Streptococcaceae</taxon>
        <taxon>Lactococcus</taxon>
    </lineage>
</organism>
<dbReference type="Proteomes" id="UP000218181">
    <property type="component" value="Unassembled WGS sequence"/>
</dbReference>
<evidence type="ECO:0000313" key="1">
    <source>
        <dbReference type="EMBL" id="PCR99874.1"/>
    </source>
</evidence>
<gene>
    <name evidence="1" type="ORF">RT41_GL001680</name>
</gene>
<protein>
    <submittedName>
        <fullName evidence="1">Uncharacterized protein</fullName>
    </submittedName>
</protein>
<evidence type="ECO:0000313" key="2">
    <source>
        <dbReference type="Proteomes" id="UP000218181"/>
    </source>
</evidence>
<name>A0A2A5RL06_9LACT</name>
<dbReference type="AlphaFoldDB" id="A0A2A5RL06"/>
<sequence length="126" mass="14668">MGVFMEKIYDETFDSGRHLWYRNVPLSEQAKFGLTIALNASTVTEIIDRLSAERVHNQNIFAYFYDQNESGNAITESFRISLMVKINESSVNVRFNLSDLDFAEHLQEIQGFEKMMIEKLTEEFVN</sequence>
<reference evidence="1 2" key="1">
    <citation type="submission" date="2014-12" db="EMBL/GenBank/DDBJ databases">
        <title>Draft genome sequences of 10 type strains of Lactococcus.</title>
        <authorList>
            <person name="Sun Z."/>
            <person name="Zhong Z."/>
            <person name="Liu W."/>
            <person name="Zhang W."/>
            <person name="Zhang H."/>
        </authorList>
    </citation>
    <scope>NUCLEOTIDE SEQUENCE [LARGE SCALE GENOMIC DNA]</scope>
    <source>
        <strain evidence="1 2">JCM 16395</strain>
    </source>
</reference>
<keyword evidence="2" id="KW-1185">Reference proteome</keyword>